<reference evidence="1" key="1">
    <citation type="submission" date="2019-10" db="EMBL/GenBank/DDBJ databases">
        <title>Conservation and host-specific expression of non-tandemly repeated heterogenous ribosome RNA gene in arbuscular mycorrhizal fungi.</title>
        <authorList>
            <person name="Maeda T."/>
            <person name="Kobayashi Y."/>
            <person name="Nakagawa T."/>
            <person name="Ezawa T."/>
            <person name="Yamaguchi K."/>
            <person name="Bino T."/>
            <person name="Nishimoto Y."/>
            <person name="Shigenobu S."/>
            <person name="Kawaguchi M."/>
        </authorList>
    </citation>
    <scope>NUCLEOTIDE SEQUENCE</scope>
    <source>
        <strain evidence="1">HR1</strain>
    </source>
</reference>
<gene>
    <name evidence="1" type="ORF">RCL2_001862800</name>
</gene>
<name>A0A8H3LV49_9GLOM</name>
<comment type="caution">
    <text evidence="1">The sequence shown here is derived from an EMBL/GenBank/DDBJ whole genome shotgun (WGS) entry which is preliminary data.</text>
</comment>
<protein>
    <submittedName>
        <fullName evidence="1">Uncharacterized protein</fullName>
    </submittedName>
</protein>
<evidence type="ECO:0000313" key="1">
    <source>
        <dbReference type="EMBL" id="GES91828.1"/>
    </source>
</evidence>
<proteinExistence type="predicted"/>
<dbReference type="AlphaFoldDB" id="A0A8H3LV49"/>
<dbReference type="Proteomes" id="UP000615446">
    <property type="component" value="Unassembled WGS sequence"/>
</dbReference>
<sequence length="195" mass="23296">MDEILHIESLQLLLQKSGDYLENFNFKSMKEEYNESRRQLLKLFIEYCKGTRRQTINYIDIDILDSYDELSPFVLQNLGQVLPFKLEYLHLSLEFNKSDLELFLINSQNTFIKKFVVMNRNENESDSVLFYFTEYIMKKQGVKYLAILESFPHFTCNGDLYFLDDDVNEFNLHNIIVQEYSDLKISIINEIICKF</sequence>
<organism evidence="1 2">
    <name type="scientific">Rhizophagus clarus</name>
    <dbReference type="NCBI Taxonomy" id="94130"/>
    <lineage>
        <taxon>Eukaryota</taxon>
        <taxon>Fungi</taxon>
        <taxon>Fungi incertae sedis</taxon>
        <taxon>Mucoromycota</taxon>
        <taxon>Glomeromycotina</taxon>
        <taxon>Glomeromycetes</taxon>
        <taxon>Glomerales</taxon>
        <taxon>Glomeraceae</taxon>
        <taxon>Rhizophagus</taxon>
    </lineage>
</organism>
<accession>A0A8H3LV49</accession>
<dbReference type="OrthoDB" id="2413190at2759"/>
<evidence type="ECO:0000313" key="2">
    <source>
        <dbReference type="Proteomes" id="UP000615446"/>
    </source>
</evidence>
<dbReference type="EMBL" id="BLAL01000206">
    <property type="protein sequence ID" value="GES91828.1"/>
    <property type="molecule type" value="Genomic_DNA"/>
</dbReference>